<accession>A0ABS5C8V0</accession>
<keyword evidence="12" id="KW-1185">Reference proteome</keyword>
<dbReference type="Gene3D" id="3.30.300.210">
    <property type="entry name" value="Nutrient germinant receptor protein C, domain 3"/>
    <property type="match status" value="1"/>
</dbReference>
<dbReference type="Proteomes" id="UP000673394">
    <property type="component" value="Unassembled WGS sequence"/>
</dbReference>
<evidence type="ECO:0000256" key="2">
    <source>
        <dbReference type="ARBA" id="ARBA00007886"/>
    </source>
</evidence>
<protein>
    <submittedName>
        <fullName evidence="10">Ger(X)C family spore germination protein</fullName>
    </submittedName>
</protein>
<keyword evidence="5" id="KW-0472">Membrane</keyword>
<dbReference type="InterPro" id="IPR008844">
    <property type="entry name" value="Spore_GerAC-like"/>
</dbReference>
<evidence type="ECO:0000259" key="9">
    <source>
        <dbReference type="Pfam" id="PF25198"/>
    </source>
</evidence>
<dbReference type="Pfam" id="PF25198">
    <property type="entry name" value="Spore_GerAC_N"/>
    <property type="match status" value="1"/>
</dbReference>
<evidence type="ECO:0000256" key="4">
    <source>
        <dbReference type="ARBA" id="ARBA00022729"/>
    </source>
</evidence>
<evidence type="ECO:0000313" key="12">
    <source>
        <dbReference type="Proteomes" id="UP000673394"/>
    </source>
</evidence>
<dbReference type="EMBL" id="JAGKSP010000004">
    <property type="protein sequence ID" value="MBP3963787.1"/>
    <property type="molecule type" value="Genomic_DNA"/>
</dbReference>
<sequence length="386" mass="44026">MTGIRFIKVLFTLTMFVMLLPGCFDQMNLEDASISLMLGIDVDEDNQIVIYSQSPVFYREAKEKTESAFVRADSIRLARAKFDSMLTGITTGGKLQSILVGKRLLQQKDWYDIFDLFYRVPKQTETPIIVVVDGPIENIFHYKPIDKPRLSLHVRKLIETANKGNITVSRNLQELRREMKDKGMTASLTQLKKEKQNVVVTGTALLNKQGQLKEHFSLQETTLFLLLQHQFTGTPSFILELDGVQEESEDGNHAVKNAVAFEILKSRYDVGTNVRDGRFIFDVTMQLNIIVTTMQTDDPEYAKETTPKLQRLIATKLQQQFQQLIHRCQDKQIDPFGFGIYARAYQYKAWKPVQDDWGAAFADANVNIKLKVAIKSTGVVDLYSPL</sequence>
<comment type="subcellular location">
    <subcellularLocation>
        <location evidence="1">Membrane</location>
        <topology evidence="1">Lipid-anchor</topology>
    </subcellularLocation>
</comment>
<keyword evidence="7" id="KW-0449">Lipoprotein</keyword>
<evidence type="ECO:0000256" key="7">
    <source>
        <dbReference type="ARBA" id="ARBA00023288"/>
    </source>
</evidence>
<keyword evidence="6" id="KW-0564">Palmitate</keyword>
<keyword evidence="4" id="KW-0732">Signal</keyword>
<feature type="domain" description="Spore germination protein N-terminal" evidence="9">
    <location>
        <begin position="25"/>
        <end position="192"/>
    </location>
</feature>
<dbReference type="EMBL" id="JAGKSP010000001">
    <property type="protein sequence ID" value="MBP3961543.1"/>
    <property type="molecule type" value="Genomic_DNA"/>
</dbReference>
<proteinExistence type="inferred from homology"/>
<evidence type="ECO:0000256" key="6">
    <source>
        <dbReference type="ARBA" id="ARBA00023139"/>
    </source>
</evidence>
<organism evidence="10 12">
    <name type="scientific">Paenibacillus lignilyticus</name>
    <dbReference type="NCBI Taxonomy" id="1172615"/>
    <lineage>
        <taxon>Bacteria</taxon>
        <taxon>Bacillati</taxon>
        <taxon>Bacillota</taxon>
        <taxon>Bacilli</taxon>
        <taxon>Bacillales</taxon>
        <taxon>Paenibacillaceae</taxon>
        <taxon>Paenibacillus</taxon>
    </lineage>
</organism>
<gene>
    <name evidence="10" type="ORF">I8J30_02385</name>
    <name evidence="11" type="ORF">I8J30_13810</name>
</gene>
<dbReference type="InterPro" id="IPR046953">
    <property type="entry name" value="Spore_GerAC-like_C"/>
</dbReference>
<feature type="domain" description="Spore germination GerAC-like C-terminal" evidence="8">
    <location>
        <begin position="201"/>
        <end position="378"/>
    </location>
</feature>
<evidence type="ECO:0000256" key="1">
    <source>
        <dbReference type="ARBA" id="ARBA00004635"/>
    </source>
</evidence>
<evidence type="ECO:0000256" key="5">
    <source>
        <dbReference type="ARBA" id="ARBA00023136"/>
    </source>
</evidence>
<evidence type="ECO:0000256" key="3">
    <source>
        <dbReference type="ARBA" id="ARBA00022544"/>
    </source>
</evidence>
<dbReference type="Pfam" id="PF05504">
    <property type="entry name" value="Spore_GerAC"/>
    <property type="match status" value="1"/>
</dbReference>
<dbReference type="InterPro" id="IPR057336">
    <property type="entry name" value="GerAC_N"/>
</dbReference>
<dbReference type="InterPro" id="IPR038501">
    <property type="entry name" value="Spore_GerAC_C_sf"/>
</dbReference>
<evidence type="ECO:0000313" key="10">
    <source>
        <dbReference type="EMBL" id="MBP3961543.1"/>
    </source>
</evidence>
<evidence type="ECO:0000259" key="8">
    <source>
        <dbReference type="Pfam" id="PF05504"/>
    </source>
</evidence>
<dbReference type="PANTHER" id="PTHR35789:SF1">
    <property type="entry name" value="SPORE GERMINATION PROTEIN B3"/>
    <property type="match status" value="1"/>
</dbReference>
<evidence type="ECO:0000313" key="11">
    <source>
        <dbReference type="EMBL" id="MBP3963787.1"/>
    </source>
</evidence>
<comment type="caution">
    <text evidence="10">The sequence shown here is derived from an EMBL/GenBank/DDBJ whole genome shotgun (WGS) entry which is preliminary data.</text>
</comment>
<comment type="similarity">
    <text evidence="2">Belongs to the GerABKC lipoprotein family.</text>
</comment>
<reference evidence="10 12" key="1">
    <citation type="submission" date="2021-04" db="EMBL/GenBank/DDBJ databases">
        <title>Paenibacillus sp. DLE-14 whole genome sequence.</title>
        <authorList>
            <person name="Ham Y.J."/>
        </authorList>
    </citation>
    <scope>NUCLEOTIDE SEQUENCE [LARGE SCALE GENOMIC DNA]</scope>
    <source>
        <strain evidence="10 12">DLE-14</strain>
    </source>
</reference>
<dbReference type="NCBIfam" id="TIGR02887">
    <property type="entry name" value="spore_ger_x_C"/>
    <property type="match status" value="1"/>
</dbReference>
<name>A0ABS5C8V0_9BACL</name>
<keyword evidence="3" id="KW-0309">Germination</keyword>
<dbReference type="PANTHER" id="PTHR35789">
    <property type="entry name" value="SPORE GERMINATION PROTEIN B3"/>
    <property type="match status" value="1"/>
</dbReference>
<dbReference type="RefSeq" id="WP_210655051.1">
    <property type="nucleotide sequence ID" value="NZ_JAGKSP010000001.1"/>
</dbReference>